<keyword evidence="6 12" id="KW-0441">Lipid A biosynthesis</keyword>
<feature type="transmembrane region" description="Helical" evidence="12">
    <location>
        <begin position="104"/>
        <end position="123"/>
    </location>
</feature>
<keyword evidence="14" id="KW-1185">Reference proteome</keyword>
<evidence type="ECO:0000256" key="4">
    <source>
        <dbReference type="ARBA" id="ARBA00022516"/>
    </source>
</evidence>
<dbReference type="UniPathway" id="UPA00030"/>
<dbReference type="HOGENOM" id="CLU_131462_1_0_6"/>
<keyword evidence="5 12" id="KW-0997">Cell inner membrane</keyword>
<evidence type="ECO:0000256" key="9">
    <source>
        <dbReference type="ARBA" id="ARBA00022989"/>
    </source>
</evidence>
<evidence type="ECO:0000256" key="3">
    <source>
        <dbReference type="ARBA" id="ARBA00022475"/>
    </source>
</evidence>
<evidence type="ECO:0000256" key="6">
    <source>
        <dbReference type="ARBA" id="ARBA00022556"/>
    </source>
</evidence>
<dbReference type="RefSeq" id="WP_013099171.1">
    <property type="nucleotide sequence ID" value="NC_014121.1"/>
</dbReference>
<evidence type="ECO:0000256" key="12">
    <source>
        <dbReference type="HAMAP-Rule" id="MF_00538"/>
    </source>
</evidence>
<name>A0A0H3CT03_ENTCC</name>
<keyword evidence="7 12" id="KW-0812">Transmembrane</keyword>
<evidence type="ECO:0000313" key="13">
    <source>
        <dbReference type="EMBL" id="ADF64384.1"/>
    </source>
</evidence>
<sequence length="134" mass="14259">MKGACWALCSVALVSAAQLLLRSAMQALPPVGEALAFFRALWHFSSGTGALLLGLMGYVASMGCWYLALHRMALSKAYALLSLSYILVWGAAILLPGWGESFSWQGLAGVGLIMLGVLVIFLPRTSRGEKSPRG</sequence>
<dbReference type="InterPro" id="IPR000390">
    <property type="entry name" value="Small_drug/metabolite_transptr"/>
</dbReference>
<dbReference type="Gene3D" id="1.10.3730.20">
    <property type="match status" value="1"/>
</dbReference>
<organism evidence="13 14">
    <name type="scientific">Enterobacter cloacae subsp. cloacae (strain ATCC 13047 / DSM 30054 / NBRC 13535 / NCTC 10005 / WDCM 00083 / NCDC 279-56)</name>
    <dbReference type="NCBI Taxonomy" id="716541"/>
    <lineage>
        <taxon>Bacteria</taxon>
        <taxon>Pseudomonadati</taxon>
        <taxon>Pseudomonadota</taxon>
        <taxon>Gammaproteobacteria</taxon>
        <taxon>Enterobacterales</taxon>
        <taxon>Enterobacteriaceae</taxon>
        <taxon>Enterobacter</taxon>
        <taxon>Enterobacter cloacae complex</taxon>
    </lineage>
</organism>
<keyword evidence="10 12" id="KW-0443">Lipid metabolism</keyword>
<keyword evidence="2 12" id="KW-0813">Transport</keyword>
<dbReference type="NCBIfam" id="NF002816">
    <property type="entry name" value="PRK02971.1-2"/>
    <property type="match status" value="1"/>
</dbReference>
<comment type="similarity">
    <text evidence="12">Belongs to the ArnF family.</text>
</comment>
<keyword evidence="3 12" id="KW-1003">Cell membrane</keyword>
<keyword evidence="4 12" id="KW-0444">Lipid biosynthesis</keyword>
<comment type="subunit">
    <text evidence="12">Heterodimer of ArnE and ArnF.</text>
</comment>
<dbReference type="GO" id="GO:0005886">
    <property type="term" value="C:plasma membrane"/>
    <property type="evidence" value="ECO:0007669"/>
    <property type="project" value="UniProtKB-SubCell"/>
</dbReference>
<feature type="transmembrane region" description="Helical" evidence="12">
    <location>
        <begin position="50"/>
        <end position="69"/>
    </location>
</feature>
<comment type="pathway">
    <text evidence="12">Bacterial outer membrane biogenesis; lipopolysaccharide biosynthesis.</text>
</comment>
<proteinExistence type="inferred from homology"/>
<feature type="transmembrane region" description="Helical" evidence="12">
    <location>
        <begin position="78"/>
        <end position="98"/>
    </location>
</feature>
<protein>
    <recommendedName>
        <fullName evidence="12">Probable 4-amino-4-deoxy-L-arabinose-phosphoundecaprenol flippase subunit ArnF</fullName>
        <shortName evidence="12">L-Ara4N-phosphoundecaprenol flippase subunit ArnF</shortName>
    </recommendedName>
    <alternativeName>
        <fullName evidence="12">Undecaprenyl phosphate-aminoarabinose flippase subunit ArnF</fullName>
    </alternativeName>
</protein>
<evidence type="ECO:0000256" key="11">
    <source>
        <dbReference type="ARBA" id="ARBA00023136"/>
    </source>
</evidence>
<dbReference type="STRING" id="716541.ECL_04857"/>
<evidence type="ECO:0000256" key="1">
    <source>
        <dbReference type="ARBA" id="ARBA00004651"/>
    </source>
</evidence>
<keyword evidence="9 12" id="KW-1133">Transmembrane helix</keyword>
<keyword evidence="11 12" id="KW-0472">Membrane</keyword>
<evidence type="ECO:0000256" key="10">
    <source>
        <dbReference type="ARBA" id="ARBA00023098"/>
    </source>
</evidence>
<dbReference type="EMBL" id="CP001918">
    <property type="protein sequence ID" value="ADF64384.1"/>
    <property type="molecule type" value="Genomic_DNA"/>
</dbReference>
<dbReference type="eggNOG" id="COG2076">
    <property type="taxonomic scope" value="Bacteria"/>
</dbReference>
<comment type="caution">
    <text evidence="12">Lacks conserved residue(s) required for the propagation of feature annotation.</text>
</comment>
<reference evidence="13 14" key="1">
    <citation type="journal article" date="2010" name="J. Bacteriol.">
        <title>Complete genome sequence of Enterobacter cloacae subsp. cloacae type strain ATCC 13047.</title>
        <authorList>
            <person name="Ren Y."/>
            <person name="Ren Y."/>
            <person name="Zhou Z."/>
            <person name="Guo X."/>
            <person name="Li Y."/>
            <person name="Feng L."/>
            <person name="Wang L."/>
        </authorList>
    </citation>
    <scope>NUCLEOTIDE SEQUENCE [LARGE SCALE GENOMIC DNA]</scope>
    <source>
        <strain evidence="14">ATCC 13047 / DSM 30054 / NBRC 13535 / NCTC 10005 / WDCM 00083 / NCDC 279-56</strain>
    </source>
</reference>
<evidence type="ECO:0000256" key="7">
    <source>
        <dbReference type="ARBA" id="ARBA00022692"/>
    </source>
</evidence>
<dbReference type="SUPFAM" id="SSF103481">
    <property type="entry name" value="Multidrug resistance efflux transporter EmrE"/>
    <property type="match status" value="1"/>
</dbReference>
<dbReference type="HAMAP" id="MF_00538">
    <property type="entry name" value="Flippase_ArnF"/>
    <property type="match status" value="1"/>
</dbReference>
<dbReference type="PANTHER" id="PTHR30561:SF9">
    <property type="entry name" value="4-AMINO-4-DEOXY-L-ARABINOSE-PHOSPHOUNDECAPRENOL FLIPPASE SUBUNIT ARNF-RELATED"/>
    <property type="match status" value="1"/>
</dbReference>
<dbReference type="GO" id="GO:1901505">
    <property type="term" value="F:carbohydrate derivative transmembrane transporter activity"/>
    <property type="evidence" value="ECO:0007669"/>
    <property type="project" value="InterPro"/>
</dbReference>
<keyword evidence="8 12" id="KW-0448">Lipopolysaccharide biosynthesis</keyword>
<dbReference type="GO" id="GO:0009245">
    <property type="term" value="P:lipid A biosynthetic process"/>
    <property type="evidence" value="ECO:0007669"/>
    <property type="project" value="UniProtKB-UniRule"/>
</dbReference>
<evidence type="ECO:0000256" key="2">
    <source>
        <dbReference type="ARBA" id="ARBA00022448"/>
    </source>
</evidence>
<dbReference type="InterPro" id="IPR022832">
    <property type="entry name" value="Flippase_ArnF"/>
</dbReference>
<evidence type="ECO:0000256" key="5">
    <source>
        <dbReference type="ARBA" id="ARBA00022519"/>
    </source>
</evidence>
<dbReference type="OrthoDB" id="5592809at2"/>
<dbReference type="PATRIC" id="fig|716541.4.peg.5001"/>
<dbReference type="EnsemblBacteria" id="ADF64384">
    <property type="protein sequence ID" value="ADF64384"/>
    <property type="gene ID" value="ECL_04857"/>
</dbReference>
<comment type="function">
    <text evidence="12">Translocates 4-amino-4-deoxy-L-arabinose-phosphoundecaprenol (alpha-L-Ara4N-phosphoundecaprenol) from the cytoplasmic to the periplasmic side of the inner membrane.</text>
</comment>
<dbReference type="PANTHER" id="PTHR30561">
    <property type="entry name" value="SMR FAMILY PROTON-DEPENDENT DRUG EFFLUX TRANSPORTER SUGE"/>
    <property type="match status" value="1"/>
</dbReference>
<comment type="subcellular location">
    <subcellularLocation>
        <location evidence="12">Cell inner membrane</location>
        <topology evidence="12">Multi-pass membrane protein</topology>
    </subcellularLocation>
    <subcellularLocation>
        <location evidence="1">Cell membrane</location>
        <topology evidence="1">Multi-pass membrane protein</topology>
    </subcellularLocation>
</comment>
<evidence type="ECO:0000313" key="14">
    <source>
        <dbReference type="Proteomes" id="UP000002363"/>
    </source>
</evidence>
<dbReference type="InterPro" id="IPR037185">
    <property type="entry name" value="EmrE-like"/>
</dbReference>
<dbReference type="GeneID" id="83575664"/>
<gene>
    <name evidence="12" type="primary">arnF</name>
    <name evidence="13" type="ordered locus">ECL_04857</name>
</gene>
<dbReference type="GO" id="GO:0009103">
    <property type="term" value="P:lipopolysaccharide biosynthetic process"/>
    <property type="evidence" value="ECO:0007669"/>
    <property type="project" value="UniProtKB-UniRule"/>
</dbReference>
<dbReference type="AlphaFoldDB" id="A0A0H3CT03"/>
<dbReference type="Proteomes" id="UP000002363">
    <property type="component" value="Chromosome"/>
</dbReference>
<dbReference type="KEGG" id="enc:ECL_04857"/>
<evidence type="ECO:0000256" key="8">
    <source>
        <dbReference type="ARBA" id="ARBA00022985"/>
    </source>
</evidence>
<accession>A0A0H3CT03</accession>